<name>A0A2P2PHP0_RHIMU</name>
<sequence>MTFLEVEIAQLLGFCMVAKIQTSTTLTFKR</sequence>
<protein>
    <submittedName>
        <fullName evidence="1">Uncharacterized protein</fullName>
    </submittedName>
</protein>
<dbReference type="EMBL" id="GGEC01073715">
    <property type="protein sequence ID" value="MBX54199.1"/>
    <property type="molecule type" value="Transcribed_RNA"/>
</dbReference>
<reference evidence="1" key="1">
    <citation type="submission" date="2018-02" db="EMBL/GenBank/DDBJ databases">
        <title>Rhizophora mucronata_Transcriptome.</title>
        <authorList>
            <person name="Meera S.P."/>
            <person name="Sreeshan A."/>
            <person name="Augustine A."/>
        </authorList>
    </citation>
    <scope>NUCLEOTIDE SEQUENCE</scope>
    <source>
        <tissue evidence="1">Leaf</tissue>
    </source>
</reference>
<organism evidence="1">
    <name type="scientific">Rhizophora mucronata</name>
    <name type="common">Asiatic mangrove</name>
    <dbReference type="NCBI Taxonomy" id="61149"/>
    <lineage>
        <taxon>Eukaryota</taxon>
        <taxon>Viridiplantae</taxon>
        <taxon>Streptophyta</taxon>
        <taxon>Embryophyta</taxon>
        <taxon>Tracheophyta</taxon>
        <taxon>Spermatophyta</taxon>
        <taxon>Magnoliopsida</taxon>
        <taxon>eudicotyledons</taxon>
        <taxon>Gunneridae</taxon>
        <taxon>Pentapetalae</taxon>
        <taxon>rosids</taxon>
        <taxon>fabids</taxon>
        <taxon>Malpighiales</taxon>
        <taxon>Rhizophoraceae</taxon>
        <taxon>Rhizophora</taxon>
    </lineage>
</organism>
<proteinExistence type="predicted"/>
<accession>A0A2P2PHP0</accession>
<dbReference type="AlphaFoldDB" id="A0A2P2PHP0"/>
<evidence type="ECO:0000313" key="1">
    <source>
        <dbReference type="EMBL" id="MBX54199.1"/>
    </source>
</evidence>